<evidence type="ECO:0000256" key="2">
    <source>
        <dbReference type="ARBA" id="ARBA00022723"/>
    </source>
</evidence>
<gene>
    <name evidence="8" type="ORF">DA73_0223010</name>
    <name evidence="7" type="ORF">DA73_0400018850</name>
</gene>
<dbReference type="GO" id="GO:0016491">
    <property type="term" value="F:oxidoreductase activity"/>
    <property type="evidence" value="ECO:0007669"/>
    <property type="project" value="InterPro"/>
</dbReference>
<feature type="domain" description="Radical SAM core" evidence="6">
    <location>
        <begin position="14"/>
        <end position="180"/>
    </location>
</feature>
<proteinExistence type="inferred from homology"/>
<accession>A0A0C1N9C1</accession>
<dbReference type="CDD" id="cd01335">
    <property type="entry name" value="Radical_SAM"/>
    <property type="match status" value="1"/>
</dbReference>
<evidence type="ECO:0000313" key="7">
    <source>
        <dbReference type="EMBL" id="KAF3887316.1"/>
    </source>
</evidence>
<dbReference type="OrthoDB" id="9808591at2"/>
<comment type="similarity">
    <text evidence="5">Belongs to the radical SAM superfamily. Anaerobic sulfatase-maturating enzyme family.</text>
</comment>
<keyword evidence="1" id="KW-0949">S-adenosyl-L-methionine</keyword>
<dbReference type="SFLD" id="SFLDG01386">
    <property type="entry name" value="main_SPASM_domain-containing"/>
    <property type="match status" value="1"/>
</dbReference>
<dbReference type="PANTHER" id="PTHR43273:SF3">
    <property type="entry name" value="ANAEROBIC SULFATASE-MATURATING ENZYME HOMOLOG ASLB-RELATED"/>
    <property type="match status" value="1"/>
</dbReference>
<dbReference type="STRING" id="1479485.DA73_0223010"/>
<dbReference type="InterPro" id="IPR007197">
    <property type="entry name" value="rSAM"/>
</dbReference>
<keyword evidence="2" id="KW-0479">Metal-binding</keyword>
<evidence type="ECO:0000256" key="3">
    <source>
        <dbReference type="ARBA" id="ARBA00023004"/>
    </source>
</evidence>
<dbReference type="SFLD" id="SFLDG01072">
    <property type="entry name" value="dehydrogenase_like"/>
    <property type="match status" value="1"/>
</dbReference>
<keyword evidence="9" id="KW-1185">Reference proteome</keyword>
<dbReference type="Pfam" id="PF04055">
    <property type="entry name" value="Radical_SAM"/>
    <property type="match status" value="1"/>
</dbReference>
<name>A0A0C1N9C1_9CYAN</name>
<dbReference type="RefSeq" id="WP_038087999.1">
    <property type="nucleotide sequence ID" value="NZ_JHEG04000001.1"/>
</dbReference>
<dbReference type="SUPFAM" id="SSF102114">
    <property type="entry name" value="Radical SAM enzymes"/>
    <property type="match status" value="1"/>
</dbReference>
<organism evidence="8">
    <name type="scientific">Tolypothrix bouteillei VB521301</name>
    <dbReference type="NCBI Taxonomy" id="1479485"/>
    <lineage>
        <taxon>Bacteria</taxon>
        <taxon>Bacillati</taxon>
        <taxon>Cyanobacteriota</taxon>
        <taxon>Cyanophyceae</taxon>
        <taxon>Nostocales</taxon>
        <taxon>Tolypothrichaceae</taxon>
        <taxon>Tolypothrix</taxon>
    </lineage>
</organism>
<evidence type="ECO:0000259" key="6">
    <source>
        <dbReference type="Pfam" id="PF04055"/>
    </source>
</evidence>
<sequence>MIQETKKVQFVVKTSKHCNLRCRYCYEYAELANKQAIALAQIQQMFTNIASYYQHLDFDIEIEFVWHGGEPLLQKPDFYWQVFELQKQIFQFDNIRVRNGVQTNLTLLDSQRIKLLKEGFDGVGVSIDLFGGLRVYQTGIESQNKVLENIDKLTNAGIDFGCISVLTKQNLEFIPEIYNFYRQMNLSARILPLFKGSFENQHQGFEITAYEVLEAYKKLVDLWLADEKLVWISPIYEAIKQVVHHYTPNAPTSFYDKGEWESIYIVDVDGEVYSYADAYLISHTHGNIFNQPLGALIKSSQHHKIVIEAEERLQETCSQCKFFGSCSGYPIAEGNRQYNEMNSDGSIKCIVDKGIRQYIEYRLFEMGIIDLDRGYVKLERLDLNRQSSPSLAYI</sequence>
<dbReference type="EMBL" id="JHEG04000001">
    <property type="protein sequence ID" value="KAF3887316.1"/>
    <property type="molecule type" value="Genomic_DNA"/>
</dbReference>
<reference evidence="7" key="2">
    <citation type="submission" date="2019-11" db="EMBL/GenBank/DDBJ databases">
        <title>Improved Assembly of Tolypothrix boutellei genome.</title>
        <authorList>
            <person name="Sarangi A.N."/>
            <person name="Mukherjee M."/>
            <person name="Ghosh S."/>
            <person name="Singh D."/>
            <person name="Das A."/>
            <person name="Kant S."/>
            <person name="Prusty A."/>
            <person name="Tripathy S."/>
        </authorList>
    </citation>
    <scope>NUCLEOTIDE SEQUENCE</scope>
    <source>
        <strain evidence="7">VB521301</strain>
    </source>
</reference>
<dbReference type="InterPro" id="IPR023867">
    <property type="entry name" value="Sulphatase_maturase_rSAM"/>
</dbReference>
<dbReference type="GO" id="GO:0051536">
    <property type="term" value="F:iron-sulfur cluster binding"/>
    <property type="evidence" value="ECO:0007669"/>
    <property type="project" value="UniProtKB-KW"/>
</dbReference>
<comment type="caution">
    <text evidence="8">The sequence shown here is derived from an EMBL/GenBank/DDBJ whole genome shotgun (WGS) entry which is preliminary data.</text>
</comment>
<evidence type="ECO:0000256" key="5">
    <source>
        <dbReference type="ARBA" id="ARBA00023601"/>
    </source>
</evidence>
<reference evidence="8" key="1">
    <citation type="journal article" date="2015" name="Genome Announc.">
        <title>Draft Genome Sequence of Tolypothrix boutellei Strain VB521301.</title>
        <authorList>
            <person name="Chandrababunaidu M.M."/>
            <person name="Singh D."/>
            <person name="Sen D."/>
            <person name="Bhan S."/>
            <person name="Das S."/>
            <person name="Gupta A."/>
            <person name="Adhikary S.P."/>
            <person name="Tripathy S."/>
        </authorList>
    </citation>
    <scope>NUCLEOTIDE SEQUENCE</scope>
    <source>
        <strain evidence="8">VB521301</strain>
    </source>
</reference>
<dbReference type="AlphaFoldDB" id="A0A0C1N9C1"/>
<protein>
    <submittedName>
        <fullName evidence="8">Radical SAM protein</fullName>
    </submittedName>
</protein>
<keyword evidence="4" id="KW-0411">Iron-sulfur</keyword>
<dbReference type="SFLD" id="SFLDG01067">
    <property type="entry name" value="SPASM/twitch_domain_containing"/>
    <property type="match status" value="1"/>
</dbReference>
<evidence type="ECO:0000256" key="1">
    <source>
        <dbReference type="ARBA" id="ARBA00022691"/>
    </source>
</evidence>
<dbReference type="EMBL" id="JHEG02000048">
    <property type="protein sequence ID" value="KIE11252.1"/>
    <property type="molecule type" value="Genomic_DNA"/>
</dbReference>
<evidence type="ECO:0000313" key="9">
    <source>
        <dbReference type="Proteomes" id="UP000029738"/>
    </source>
</evidence>
<dbReference type="Proteomes" id="UP000029738">
    <property type="component" value="Unassembled WGS sequence"/>
</dbReference>
<dbReference type="InterPro" id="IPR013785">
    <property type="entry name" value="Aldolase_TIM"/>
</dbReference>
<keyword evidence="3" id="KW-0408">Iron</keyword>
<dbReference type="SFLD" id="SFLDS00029">
    <property type="entry name" value="Radical_SAM"/>
    <property type="match status" value="1"/>
</dbReference>
<dbReference type="PANTHER" id="PTHR43273">
    <property type="entry name" value="ANAEROBIC SULFATASE-MATURATING ENZYME HOMOLOG ASLB-RELATED"/>
    <property type="match status" value="1"/>
</dbReference>
<dbReference type="GO" id="GO:0046872">
    <property type="term" value="F:metal ion binding"/>
    <property type="evidence" value="ECO:0007669"/>
    <property type="project" value="UniProtKB-KW"/>
</dbReference>
<evidence type="ECO:0000313" key="8">
    <source>
        <dbReference type="EMBL" id="KIE11252.1"/>
    </source>
</evidence>
<dbReference type="InterPro" id="IPR058240">
    <property type="entry name" value="rSAM_sf"/>
</dbReference>
<evidence type="ECO:0000256" key="4">
    <source>
        <dbReference type="ARBA" id="ARBA00023014"/>
    </source>
</evidence>
<dbReference type="Gene3D" id="3.20.20.70">
    <property type="entry name" value="Aldolase class I"/>
    <property type="match status" value="1"/>
</dbReference>